<evidence type="ECO:0000313" key="3">
    <source>
        <dbReference type="EMBL" id="SPD07029.1"/>
    </source>
</evidence>
<dbReference type="AlphaFoldDB" id="A0A2N9H5W5"/>
<evidence type="ECO:0000256" key="2">
    <source>
        <dbReference type="SAM" id="MobiDB-lite"/>
    </source>
</evidence>
<keyword evidence="1" id="KW-0175">Coiled coil</keyword>
<gene>
    <name evidence="3" type="ORF">FSB_LOCUS34911</name>
</gene>
<protein>
    <submittedName>
        <fullName evidence="3">Uncharacterized protein</fullName>
    </submittedName>
</protein>
<feature type="region of interest" description="Disordered" evidence="2">
    <location>
        <begin position="21"/>
        <end position="76"/>
    </location>
</feature>
<proteinExistence type="predicted"/>
<accession>A0A2N9H5W5</accession>
<organism evidence="3">
    <name type="scientific">Fagus sylvatica</name>
    <name type="common">Beechnut</name>
    <dbReference type="NCBI Taxonomy" id="28930"/>
    <lineage>
        <taxon>Eukaryota</taxon>
        <taxon>Viridiplantae</taxon>
        <taxon>Streptophyta</taxon>
        <taxon>Embryophyta</taxon>
        <taxon>Tracheophyta</taxon>
        <taxon>Spermatophyta</taxon>
        <taxon>Magnoliopsida</taxon>
        <taxon>eudicotyledons</taxon>
        <taxon>Gunneridae</taxon>
        <taxon>Pentapetalae</taxon>
        <taxon>rosids</taxon>
        <taxon>fabids</taxon>
        <taxon>Fagales</taxon>
        <taxon>Fagaceae</taxon>
        <taxon>Fagus</taxon>
    </lineage>
</organism>
<feature type="coiled-coil region" evidence="1">
    <location>
        <begin position="156"/>
        <end position="183"/>
    </location>
</feature>
<evidence type="ECO:0000256" key="1">
    <source>
        <dbReference type="SAM" id="Coils"/>
    </source>
</evidence>
<sequence length="303" mass="34274">MPIQRRTINIKAVLGTLAPEPIETSTHPLAPGFSERESIMKRRKRGEEEEEKREQKAPVQTEPFVTTSPSKKGKARTFRGRQIANAVGRALLLPKDMRAWQGNNTMQMIENLKHDLVVAVQGIFEAGSRLIEIERLLNEPLIENDKLREVEKTASSRIQEVEIDKLKAELAKARLTAHNAESAAQAFYDQGFEEATESLRFQLRRECNIYFLKWWVSALEQAAVDDNSELYALGRGYRPFNSGTLENLEEVIVQDLKDSEAVKDPMNPEAVEVLRYKGQVRTEGVQDAEKGVSDKELNVNVDG</sequence>
<dbReference type="EMBL" id="OIVN01002864">
    <property type="protein sequence ID" value="SPD07029.1"/>
    <property type="molecule type" value="Genomic_DNA"/>
</dbReference>
<reference evidence="3" key="1">
    <citation type="submission" date="2018-02" db="EMBL/GenBank/DDBJ databases">
        <authorList>
            <person name="Cohen D.B."/>
            <person name="Kent A.D."/>
        </authorList>
    </citation>
    <scope>NUCLEOTIDE SEQUENCE</scope>
</reference>
<name>A0A2N9H5W5_FAGSY</name>